<dbReference type="EMBL" id="JAUUTY010000005">
    <property type="protein sequence ID" value="KAK1630950.1"/>
    <property type="molecule type" value="Genomic_DNA"/>
</dbReference>
<feature type="domain" description="C2H2-type" evidence="2">
    <location>
        <begin position="420"/>
        <end position="444"/>
    </location>
</feature>
<protein>
    <recommendedName>
        <fullName evidence="6">C2H2-type domain-containing protein</fullName>
    </recommendedName>
</protein>
<name>A0AAD8RSN7_LOLMU</name>
<dbReference type="PANTHER" id="PTHR47487:SF11">
    <property type="entry name" value="OS09G0421800 PROTEIN"/>
    <property type="match status" value="1"/>
</dbReference>
<keyword evidence="5" id="KW-1185">Reference proteome</keyword>
<evidence type="ECO:0000259" key="3">
    <source>
        <dbReference type="SMART" id="SM00451"/>
    </source>
</evidence>
<dbReference type="Proteomes" id="UP001231189">
    <property type="component" value="Unassembled WGS sequence"/>
</dbReference>
<gene>
    <name evidence="4" type="ORF">QYE76_005265</name>
</gene>
<sequence>MDSTTCDRSAIVAYDGRRFPDDPPPPHGNDGRDIDAASADTVALLSRTEQLLQDLAKTKCAITMCLARRGALCGRPLMTPWESRGVVEHEAGLNDMHVMQNGIPICEQLKCAAFGQEHETEEKDRHAMHLSRICEQPNPADPTIKDHTDDEWRQLPHQYALDGRVKSPLNEQKRVVFKEPNTQIRPSWVKGSQMLGPILETPPRKRHKLHEEWSCTRCGVNLNCEEDRLVLTALQSRQEPSELTAKSTPESSYCASRFTESCVCPILPINLDTIEPQKAKRASRFDLHNHFKGSSHQENTQALHPEEGWNHFRHRGHQEGTHALHTEEGGKEGSKWSADRTVIEDQRKKFVTKRSLPFCELCKMQCNSEITMESHLIGKKHQGRKHDLRKLEGGRQESKRAVDSIGAEDWRRFVTKRRFPFCELCKVQFHNEEMLESHLVGKKHWINFRNARSQELNACH</sequence>
<feature type="region of interest" description="Disordered" evidence="1">
    <location>
        <begin position="13"/>
        <end position="34"/>
    </location>
</feature>
<evidence type="ECO:0000313" key="5">
    <source>
        <dbReference type="Proteomes" id="UP001231189"/>
    </source>
</evidence>
<dbReference type="GO" id="GO:0008270">
    <property type="term" value="F:zinc ion binding"/>
    <property type="evidence" value="ECO:0007669"/>
    <property type="project" value="InterPro"/>
</dbReference>
<comment type="caution">
    <text evidence="4">The sequence shown here is derived from an EMBL/GenBank/DDBJ whole genome shotgun (WGS) entry which is preliminary data.</text>
</comment>
<feature type="domain" description="U1-type" evidence="3">
    <location>
        <begin position="416"/>
        <end position="451"/>
    </location>
</feature>
<dbReference type="InterPro" id="IPR003604">
    <property type="entry name" value="Matrin/U1-like-C_Znf_C2H2"/>
</dbReference>
<dbReference type="PANTHER" id="PTHR47487">
    <property type="entry name" value="OS06G0651300 PROTEIN-RELATED"/>
    <property type="match status" value="1"/>
</dbReference>
<feature type="region of interest" description="Disordered" evidence="1">
    <location>
        <begin position="320"/>
        <end position="339"/>
    </location>
</feature>
<proteinExistence type="predicted"/>
<reference evidence="4" key="1">
    <citation type="submission" date="2023-07" db="EMBL/GenBank/DDBJ databases">
        <title>A chromosome-level genome assembly of Lolium multiflorum.</title>
        <authorList>
            <person name="Chen Y."/>
            <person name="Copetti D."/>
            <person name="Kolliker R."/>
            <person name="Studer B."/>
        </authorList>
    </citation>
    <scope>NUCLEOTIDE SEQUENCE</scope>
    <source>
        <strain evidence="4">02402/16</strain>
        <tissue evidence="4">Leaf</tissue>
    </source>
</reference>
<accession>A0AAD8RSN7</accession>
<dbReference type="InterPro" id="IPR036236">
    <property type="entry name" value="Znf_C2H2_sf"/>
</dbReference>
<dbReference type="InterPro" id="IPR013087">
    <property type="entry name" value="Znf_C2H2_type"/>
</dbReference>
<feature type="domain" description="U1-type" evidence="3">
    <location>
        <begin position="354"/>
        <end position="388"/>
    </location>
</feature>
<dbReference type="SMART" id="SM00451">
    <property type="entry name" value="ZnF_U1"/>
    <property type="match status" value="2"/>
</dbReference>
<dbReference type="SMART" id="SM00355">
    <property type="entry name" value="ZnF_C2H2"/>
    <property type="match status" value="2"/>
</dbReference>
<organism evidence="4 5">
    <name type="scientific">Lolium multiflorum</name>
    <name type="common">Italian ryegrass</name>
    <name type="synonym">Lolium perenne subsp. multiflorum</name>
    <dbReference type="NCBI Taxonomy" id="4521"/>
    <lineage>
        <taxon>Eukaryota</taxon>
        <taxon>Viridiplantae</taxon>
        <taxon>Streptophyta</taxon>
        <taxon>Embryophyta</taxon>
        <taxon>Tracheophyta</taxon>
        <taxon>Spermatophyta</taxon>
        <taxon>Magnoliopsida</taxon>
        <taxon>Liliopsida</taxon>
        <taxon>Poales</taxon>
        <taxon>Poaceae</taxon>
        <taxon>BOP clade</taxon>
        <taxon>Pooideae</taxon>
        <taxon>Poodae</taxon>
        <taxon>Poeae</taxon>
        <taxon>Poeae Chloroplast Group 2 (Poeae type)</taxon>
        <taxon>Loliodinae</taxon>
        <taxon>Loliinae</taxon>
        <taxon>Lolium</taxon>
    </lineage>
</organism>
<dbReference type="SUPFAM" id="SSF57667">
    <property type="entry name" value="beta-beta-alpha zinc fingers"/>
    <property type="match status" value="2"/>
</dbReference>
<feature type="domain" description="C2H2-type" evidence="2">
    <location>
        <begin position="357"/>
        <end position="381"/>
    </location>
</feature>
<evidence type="ECO:0008006" key="6">
    <source>
        <dbReference type="Google" id="ProtNLM"/>
    </source>
</evidence>
<dbReference type="Pfam" id="PF12874">
    <property type="entry name" value="zf-met"/>
    <property type="match status" value="2"/>
</dbReference>
<evidence type="ECO:0000313" key="4">
    <source>
        <dbReference type="EMBL" id="KAK1630950.1"/>
    </source>
</evidence>
<evidence type="ECO:0000259" key="2">
    <source>
        <dbReference type="SMART" id="SM00355"/>
    </source>
</evidence>
<evidence type="ECO:0000256" key="1">
    <source>
        <dbReference type="SAM" id="MobiDB-lite"/>
    </source>
</evidence>
<dbReference type="AlphaFoldDB" id="A0AAD8RSN7"/>
<dbReference type="Gene3D" id="3.30.160.60">
    <property type="entry name" value="Classic Zinc Finger"/>
    <property type="match status" value="2"/>
</dbReference>
<dbReference type="GO" id="GO:0003676">
    <property type="term" value="F:nucleic acid binding"/>
    <property type="evidence" value="ECO:0007669"/>
    <property type="project" value="InterPro"/>
</dbReference>